<gene>
    <name evidence="2" type="ORF">FJM51_09695</name>
</gene>
<comment type="caution">
    <text evidence="2">The sequence shown here is derived from an EMBL/GenBank/DDBJ whole genome shotgun (WGS) entry which is preliminary data.</text>
</comment>
<dbReference type="InterPro" id="IPR005801">
    <property type="entry name" value="ADC_synthase"/>
</dbReference>
<dbReference type="InterPro" id="IPR019999">
    <property type="entry name" value="Anth_synth_I-like"/>
</dbReference>
<proteinExistence type="predicted"/>
<dbReference type="EMBL" id="VFRP01000007">
    <property type="protein sequence ID" value="TPE51520.1"/>
    <property type="molecule type" value="Genomic_DNA"/>
</dbReference>
<dbReference type="InterPro" id="IPR015890">
    <property type="entry name" value="Chorismate_C"/>
</dbReference>
<evidence type="ECO:0000313" key="3">
    <source>
        <dbReference type="Proteomes" id="UP000319255"/>
    </source>
</evidence>
<dbReference type="Gene3D" id="3.60.120.10">
    <property type="entry name" value="Anthranilate synthase"/>
    <property type="match status" value="1"/>
</dbReference>
<dbReference type="InterPro" id="IPR005802">
    <property type="entry name" value="ADC_synth_comp_1"/>
</dbReference>
<dbReference type="Pfam" id="PF00425">
    <property type="entry name" value="Chorismate_bind"/>
    <property type="match status" value="1"/>
</dbReference>
<evidence type="ECO:0000313" key="2">
    <source>
        <dbReference type="EMBL" id="TPE51520.1"/>
    </source>
</evidence>
<keyword evidence="2" id="KW-0808">Transferase</keyword>
<dbReference type="AlphaFoldDB" id="A0A501WT29"/>
<dbReference type="GO" id="GO:0000162">
    <property type="term" value="P:L-tryptophan biosynthetic process"/>
    <property type="evidence" value="ECO:0007669"/>
    <property type="project" value="TreeGrafter"/>
</dbReference>
<organism evidence="2 3">
    <name type="scientific">Amaricoccus solimangrovi</name>
    <dbReference type="NCBI Taxonomy" id="2589815"/>
    <lineage>
        <taxon>Bacteria</taxon>
        <taxon>Pseudomonadati</taxon>
        <taxon>Pseudomonadota</taxon>
        <taxon>Alphaproteobacteria</taxon>
        <taxon>Rhodobacterales</taxon>
        <taxon>Paracoccaceae</taxon>
        <taxon>Amaricoccus</taxon>
    </lineage>
</organism>
<dbReference type="SUPFAM" id="SSF56322">
    <property type="entry name" value="ADC synthase"/>
    <property type="match status" value="1"/>
</dbReference>
<reference evidence="2 3" key="1">
    <citation type="submission" date="2019-06" db="EMBL/GenBank/DDBJ databases">
        <title>A novel bacterium of genus Amaricoccus, isolated from marine sediment.</title>
        <authorList>
            <person name="Huang H."/>
            <person name="Mo K."/>
            <person name="Hu Y."/>
        </authorList>
    </citation>
    <scope>NUCLEOTIDE SEQUENCE [LARGE SCALE GENOMIC DNA]</scope>
    <source>
        <strain evidence="2 3">HB172011</strain>
    </source>
</reference>
<name>A0A501WT29_9RHOB</name>
<dbReference type="NCBIfam" id="TIGR00553">
    <property type="entry name" value="pabB"/>
    <property type="match status" value="1"/>
</dbReference>
<keyword evidence="2" id="KW-0032">Aminotransferase</keyword>
<dbReference type="PRINTS" id="PR00095">
    <property type="entry name" value="ANTSNTHASEI"/>
</dbReference>
<accession>A0A501WT29</accession>
<dbReference type="PANTHER" id="PTHR11236">
    <property type="entry name" value="AMINOBENZOATE/ANTHRANILATE SYNTHASE"/>
    <property type="match status" value="1"/>
</dbReference>
<dbReference type="EC" id="2.6.1.85" evidence="2"/>
<keyword evidence="3" id="KW-1185">Reference proteome</keyword>
<dbReference type="OrthoDB" id="9803598at2"/>
<dbReference type="NCBIfam" id="NF005698">
    <property type="entry name" value="PRK07508.1"/>
    <property type="match status" value="1"/>
</dbReference>
<dbReference type="GO" id="GO:0046820">
    <property type="term" value="F:4-amino-4-deoxychorismate synthase activity"/>
    <property type="evidence" value="ECO:0007669"/>
    <property type="project" value="UniProtKB-EC"/>
</dbReference>
<feature type="domain" description="Chorismate-utilising enzyme C-terminal" evidence="1">
    <location>
        <begin position="106"/>
        <end position="358"/>
    </location>
</feature>
<sequence>MEVGFGPGGAPARFGAPVETLVATRREEALGVVAHAEAALARGRWIAGYASYELGYVLEPRLAPLLPEGRGAPLLCLGVFDGPEPARPAAPGGALGPFVPRWDISAYGRAFERVADYIAAGDIYQANLTFPLDGRWSGDPGGIAAALAARQPVGHDALARLGPVTLLSRSPELFFALDGKGGIETRPMKGTAPRAGDPAEDARLAAALAADAKNRAENLMIVDLLRNDISRIARIGSVAVPELFAVESYATVHQMVSRVTGELLPGTRLGGILAALFPCGSVTGAPKVRAMEIIRELEPWPRDAYCGAIGWMAPDGRAAFNVAIRTLALHPDGRAVLNVGGGIVADSRAASEYEEALWKARFVQACPGTSA</sequence>
<protein>
    <submittedName>
        <fullName evidence="2">Aminodeoxychorismate synthase component I</fullName>
        <ecNumber evidence="2">2.6.1.85</ecNumber>
    </submittedName>
</protein>
<dbReference type="GO" id="GO:0009396">
    <property type="term" value="P:folic acid-containing compound biosynthetic process"/>
    <property type="evidence" value="ECO:0007669"/>
    <property type="project" value="InterPro"/>
</dbReference>
<dbReference type="Proteomes" id="UP000319255">
    <property type="component" value="Unassembled WGS sequence"/>
</dbReference>
<dbReference type="PANTHER" id="PTHR11236:SF50">
    <property type="entry name" value="AMINODEOXYCHORISMATE SYNTHASE COMPONENT 1"/>
    <property type="match status" value="1"/>
</dbReference>
<evidence type="ECO:0000259" key="1">
    <source>
        <dbReference type="Pfam" id="PF00425"/>
    </source>
</evidence>